<accession>A0ABT8W468</accession>
<dbReference type="Gene3D" id="2.60.40.1220">
    <property type="match status" value="1"/>
</dbReference>
<dbReference type="Proteomes" id="UP001168640">
    <property type="component" value="Unassembled WGS sequence"/>
</dbReference>
<organism evidence="3 4">
    <name type="scientific">Marinobacter suaedae</name>
    <dbReference type="NCBI Taxonomy" id="3057675"/>
    <lineage>
        <taxon>Bacteria</taxon>
        <taxon>Pseudomonadati</taxon>
        <taxon>Pseudomonadota</taxon>
        <taxon>Gammaproteobacteria</taxon>
        <taxon>Pseudomonadales</taxon>
        <taxon>Marinobacteraceae</taxon>
        <taxon>Marinobacter</taxon>
    </lineage>
</organism>
<dbReference type="EMBL" id="JAUMIS010000002">
    <property type="protein sequence ID" value="MDO3723021.1"/>
    <property type="molecule type" value="Genomic_DNA"/>
</dbReference>
<keyword evidence="4" id="KW-1185">Reference proteome</keyword>
<evidence type="ECO:0000259" key="2">
    <source>
        <dbReference type="Pfam" id="PF13205"/>
    </source>
</evidence>
<gene>
    <name evidence="3" type="ORF">QVZ43_14955</name>
</gene>
<name>A0ABT8W468_9GAMM</name>
<dbReference type="InterPro" id="IPR032812">
    <property type="entry name" value="SbsA_Ig"/>
</dbReference>
<dbReference type="InterPro" id="IPR014755">
    <property type="entry name" value="Cu-Rt/internalin_Ig-like"/>
</dbReference>
<protein>
    <submittedName>
        <fullName evidence="3">Ig-like domain-containing protein</fullName>
    </submittedName>
</protein>
<evidence type="ECO:0000313" key="4">
    <source>
        <dbReference type="Proteomes" id="UP001168640"/>
    </source>
</evidence>
<comment type="caution">
    <text evidence="3">The sequence shown here is derived from an EMBL/GenBank/DDBJ whole genome shotgun (WGS) entry which is preliminary data.</text>
</comment>
<dbReference type="SUPFAM" id="SSF89372">
    <property type="entry name" value="Fucose-specific lectin"/>
    <property type="match status" value="2"/>
</dbReference>
<sequence>MVGASTSIAIATTPESEALDVDRTGTVSAQFGEDILVTSVSDNSLTLSADGQPIDGALQFDARSNTLAFAPEKKLPKSTRVEATVDEGVADIEGNVLGAEYRWSFMTEGASWGDGEVLQVSSGPLSKLQFAANDDGDTLVVWVQNQHVFASRFDAASGNWLSAERVGSNAGATARPHVAVSPRGDAVVIWNNADDGALYARRWNTLLGSWESERRVGNLAGEAGYPQVAMDAQGNALAVWQQRDGLALSIFAGRLSAGSENWAAFDRIDTHPDESHQPTVAMTADGDAVVVWRQRVSAFGSLSTFDVHANRLVSGVWQGVAALGDGVNSVASPQVAVDSAGRAFVAWRQNDGGSQGIYATSTTESGHWDVAERIGIAGASVTRPDIAAAGPGNAFVVWQRYDNSGSRIQVNRFSNGWQGATTIQASLERADVPSIATSGSGDAVVVWSQREGSGFFAEARTYVASEGGWGSITRLSGASTELFAPEIVMDPNADAVAGWVEVNDSGSALQTNRYD</sequence>
<evidence type="ECO:0000256" key="1">
    <source>
        <dbReference type="ARBA" id="ARBA00022729"/>
    </source>
</evidence>
<feature type="domain" description="SbsA Ig-like" evidence="2">
    <location>
        <begin position="10"/>
        <end position="107"/>
    </location>
</feature>
<dbReference type="Pfam" id="PF13205">
    <property type="entry name" value="Big_5"/>
    <property type="match status" value="1"/>
</dbReference>
<proteinExistence type="predicted"/>
<keyword evidence="1" id="KW-0732">Signal</keyword>
<evidence type="ECO:0000313" key="3">
    <source>
        <dbReference type="EMBL" id="MDO3723021.1"/>
    </source>
</evidence>
<reference evidence="3" key="1">
    <citation type="submission" date="2023-07" db="EMBL/GenBank/DDBJ databases">
        <title>Marinobacter sp. chi1 genome sequencing and assembly.</title>
        <authorList>
            <person name="Park S."/>
        </authorList>
    </citation>
    <scope>NUCLEOTIDE SEQUENCE</scope>
    <source>
        <strain evidence="3">Chi1</strain>
    </source>
</reference>
<dbReference type="RefSeq" id="WP_302910571.1">
    <property type="nucleotide sequence ID" value="NZ_JAUMIS010000002.1"/>
</dbReference>